<keyword evidence="2" id="KW-0378">Hydrolase</keyword>
<name>A0A7K9SSU3_9PICI</name>
<keyword evidence="1" id="KW-0645">Protease</keyword>
<dbReference type="OrthoDB" id="6339452at2759"/>
<dbReference type="PROSITE" id="PS00134">
    <property type="entry name" value="TRYPSIN_HIS"/>
    <property type="match status" value="1"/>
</dbReference>
<evidence type="ECO:0000313" key="6">
    <source>
        <dbReference type="EMBL" id="NXI39182.1"/>
    </source>
</evidence>
<dbReference type="Gene3D" id="2.40.10.10">
    <property type="entry name" value="Trypsin-like serine proteases"/>
    <property type="match status" value="3"/>
</dbReference>
<evidence type="ECO:0000259" key="5">
    <source>
        <dbReference type="PROSITE" id="PS50240"/>
    </source>
</evidence>
<dbReference type="CDD" id="cd00190">
    <property type="entry name" value="Tryp_SPc"/>
    <property type="match status" value="1"/>
</dbReference>
<evidence type="ECO:0000313" key="7">
    <source>
        <dbReference type="Proteomes" id="UP000566440"/>
    </source>
</evidence>
<dbReference type="Proteomes" id="UP000566440">
    <property type="component" value="Unassembled WGS sequence"/>
</dbReference>
<comment type="caution">
    <text evidence="6">The sequence shown here is derived from an EMBL/GenBank/DDBJ whole genome shotgun (WGS) entry which is preliminary data.</text>
</comment>
<gene>
    <name evidence="6" type="primary">Acr_1</name>
    <name evidence="6" type="ORF">GALDEA_R14293</name>
</gene>
<proteinExistence type="predicted"/>
<accession>A0A7K9SSU3</accession>
<sequence>MAYGFGMSRVVGGTDAQPGSWPWIVSIQDPWRRGTGHVCGGSLISSQWVLTAAHCFIQARYLNMWRVVIGATHLAQLGPEAHVRHIKRLIAHEHYNSIDQSNDIALVELDQPVQCGDYIQLACVPDSSLRVLPLSSCYISGWG</sequence>
<keyword evidence="3" id="KW-0720">Serine protease</keyword>
<dbReference type="GO" id="GO:0007340">
    <property type="term" value="P:acrosome reaction"/>
    <property type="evidence" value="ECO:0007669"/>
    <property type="project" value="TreeGrafter"/>
</dbReference>
<dbReference type="PRINTS" id="PR00722">
    <property type="entry name" value="CHYMOTRYPSIN"/>
</dbReference>
<dbReference type="PROSITE" id="PS50240">
    <property type="entry name" value="TRYPSIN_DOM"/>
    <property type="match status" value="1"/>
</dbReference>
<reference evidence="6 7" key="1">
    <citation type="submission" date="2019-09" db="EMBL/GenBank/DDBJ databases">
        <title>Bird 10,000 Genomes (B10K) Project - Family phase.</title>
        <authorList>
            <person name="Zhang G."/>
        </authorList>
    </citation>
    <scope>NUCLEOTIDE SEQUENCE [LARGE SCALE GENOMIC DNA]</scope>
    <source>
        <strain evidence="6">B10K-DU-001-62</strain>
        <tissue evidence="6">Muscle</tissue>
    </source>
</reference>
<dbReference type="GO" id="GO:0004252">
    <property type="term" value="F:serine-type endopeptidase activity"/>
    <property type="evidence" value="ECO:0007669"/>
    <property type="project" value="InterPro"/>
</dbReference>
<dbReference type="PANTHER" id="PTHR24252">
    <property type="entry name" value="ACROSIN-RELATED"/>
    <property type="match status" value="1"/>
</dbReference>
<dbReference type="EMBL" id="VWZX01004143">
    <property type="protein sequence ID" value="NXI39182.1"/>
    <property type="molecule type" value="Genomic_DNA"/>
</dbReference>
<feature type="domain" description="Peptidase S1" evidence="5">
    <location>
        <begin position="10"/>
        <end position="143"/>
    </location>
</feature>
<feature type="non-terminal residue" evidence="6">
    <location>
        <position position="143"/>
    </location>
</feature>
<dbReference type="SMART" id="SM00020">
    <property type="entry name" value="Tryp_SPc"/>
    <property type="match status" value="1"/>
</dbReference>
<evidence type="ECO:0000256" key="3">
    <source>
        <dbReference type="ARBA" id="ARBA00022825"/>
    </source>
</evidence>
<dbReference type="InterPro" id="IPR001314">
    <property type="entry name" value="Peptidase_S1A"/>
</dbReference>
<dbReference type="AlphaFoldDB" id="A0A7K9SSU3"/>
<dbReference type="InterPro" id="IPR043504">
    <property type="entry name" value="Peptidase_S1_PA_chymotrypsin"/>
</dbReference>
<protein>
    <submittedName>
        <fullName evidence="6">ACRO protein</fullName>
    </submittedName>
</protein>
<keyword evidence="7" id="KW-1185">Reference proteome</keyword>
<evidence type="ECO:0000256" key="1">
    <source>
        <dbReference type="ARBA" id="ARBA00022670"/>
    </source>
</evidence>
<dbReference type="Pfam" id="PF00089">
    <property type="entry name" value="Trypsin"/>
    <property type="match status" value="1"/>
</dbReference>
<dbReference type="FunFam" id="2.40.10.10:FF:000060">
    <property type="entry name" value="Acrosin"/>
    <property type="match status" value="1"/>
</dbReference>
<dbReference type="GO" id="GO:0006508">
    <property type="term" value="P:proteolysis"/>
    <property type="evidence" value="ECO:0007669"/>
    <property type="project" value="UniProtKB-KW"/>
</dbReference>
<evidence type="ECO:0000256" key="2">
    <source>
        <dbReference type="ARBA" id="ARBA00022801"/>
    </source>
</evidence>
<feature type="non-terminal residue" evidence="6">
    <location>
        <position position="1"/>
    </location>
</feature>
<organism evidence="6 7">
    <name type="scientific">Galbula dea</name>
    <dbReference type="NCBI Taxonomy" id="1109041"/>
    <lineage>
        <taxon>Eukaryota</taxon>
        <taxon>Metazoa</taxon>
        <taxon>Chordata</taxon>
        <taxon>Craniata</taxon>
        <taxon>Vertebrata</taxon>
        <taxon>Euteleostomi</taxon>
        <taxon>Archelosauria</taxon>
        <taxon>Archosauria</taxon>
        <taxon>Dinosauria</taxon>
        <taxon>Saurischia</taxon>
        <taxon>Theropoda</taxon>
        <taxon>Coelurosauria</taxon>
        <taxon>Aves</taxon>
        <taxon>Neognathae</taxon>
        <taxon>Neoaves</taxon>
        <taxon>Telluraves</taxon>
        <taxon>Coraciimorphae</taxon>
        <taxon>Piciformes</taxon>
        <taxon>Galbulidae</taxon>
        <taxon>Galbula</taxon>
    </lineage>
</organism>
<dbReference type="PANTHER" id="PTHR24252:SF8">
    <property type="entry name" value="ACROSIN"/>
    <property type="match status" value="1"/>
</dbReference>
<dbReference type="InterPro" id="IPR001254">
    <property type="entry name" value="Trypsin_dom"/>
</dbReference>
<dbReference type="InterPro" id="IPR018114">
    <property type="entry name" value="TRYPSIN_HIS"/>
</dbReference>
<dbReference type="SUPFAM" id="SSF50494">
    <property type="entry name" value="Trypsin-like serine proteases"/>
    <property type="match status" value="1"/>
</dbReference>
<keyword evidence="4" id="KW-1015">Disulfide bond</keyword>
<evidence type="ECO:0000256" key="4">
    <source>
        <dbReference type="ARBA" id="ARBA00023157"/>
    </source>
</evidence>
<dbReference type="InterPro" id="IPR009003">
    <property type="entry name" value="Peptidase_S1_PA"/>
</dbReference>